<protein>
    <submittedName>
        <fullName evidence="2">Uncharacterized protein</fullName>
    </submittedName>
</protein>
<accession>A0A2T7AUG6</accession>
<dbReference type="EMBL" id="MSAG01000067">
    <property type="protein sequence ID" value="PUX15340.1"/>
    <property type="molecule type" value="Genomic_DNA"/>
</dbReference>
<organism evidence="2">
    <name type="scientific">Cronobacter turicensis</name>
    <dbReference type="NCBI Taxonomy" id="413502"/>
    <lineage>
        <taxon>Bacteria</taxon>
        <taxon>Pseudomonadati</taxon>
        <taxon>Pseudomonadota</taxon>
        <taxon>Gammaproteobacteria</taxon>
        <taxon>Enterobacterales</taxon>
        <taxon>Enterobacteriaceae</taxon>
        <taxon>Cronobacter</taxon>
    </lineage>
</organism>
<reference evidence="2" key="1">
    <citation type="submission" date="2016-12" db="EMBL/GenBank/DDBJ databases">
        <title>Analysis of the Molecular Diversity Among Cronobacter Species Isolated from Filth Flies Using a Pan Genomic DNA Microarray.</title>
        <authorList>
            <person name="Pava-Ripoll M."/>
            <person name="Tall B."/>
            <person name="Farber J."/>
            <person name="Fanning S."/>
            <person name="Lehner A."/>
            <person name="Stephan R."/>
            <person name="Pagotto F."/>
            <person name="Iverson C."/>
            <person name="Ziobro G."/>
            <person name="Miller A."/>
            <person name="Pearson R."/>
            <person name="Yan Q."/>
            <person name="Kim M."/>
            <person name="Jeong S."/>
            <person name="Park J."/>
            <person name="Jun S."/>
            <person name="Choi H."/>
            <person name="Chung T."/>
            <person name="Yoo Y."/>
            <person name="Park E."/>
            <person name="Hwang S."/>
            <person name="Lee B."/>
            <person name="Sathyamoorthy V."/>
            <person name="Carter L."/>
            <person name="Mammel M."/>
            <person name="Jackson S."/>
            <person name="Kothary M."/>
            <person name="Patel I."/>
            <person name="Grim C."/>
            <person name="Gopinath G."/>
            <person name="Gangiredla J."/>
            <person name="Chase H."/>
        </authorList>
    </citation>
    <scope>NUCLEOTIDE SEQUENCE [LARGE SCALE GENOMIC DNA]</scope>
    <source>
        <strain evidence="2">MOD1-Sh41s</strain>
    </source>
</reference>
<dbReference type="Gene3D" id="2.60.40.2970">
    <property type="match status" value="1"/>
</dbReference>
<dbReference type="OrthoDB" id="6625036at2"/>
<evidence type="ECO:0000313" key="2">
    <source>
        <dbReference type="EMBL" id="PUX15340.1"/>
    </source>
</evidence>
<keyword evidence="1" id="KW-0732">Signal</keyword>
<proteinExistence type="predicted"/>
<name>A0A2T7AUG6_9ENTR</name>
<feature type="chain" id="PRO_5015638019" evidence="1">
    <location>
        <begin position="22"/>
        <end position="226"/>
    </location>
</feature>
<sequence>MKRIVMFIMFSFLTITGGSMAGESNNDGYYNQRYNKRESFHSVFKVVGGGEKYAYNPNDSQNETIKRQEGVLFELTIKNVMNDVYAYVSIKNDGEKSIYTWKGDLYSFKNQLSGDFFNVISEKTRMDYLGIKVNFGSAPDYLEDYIEISPGAELREKIKLNGYYHFLPGQHFYDIGTVTIPFMRSPKVGKNYLTPDNFFLARSNRVTLSVDGDKLNDKIIDYYTVR</sequence>
<feature type="signal peptide" evidence="1">
    <location>
        <begin position="1"/>
        <end position="21"/>
    </location>
</feature>
<comment type="caution">
    <text evidence="2">The sequence shown here is derived from an EMBL/GenBank/DDBJ whole genome shotgun (WGS) entry which is preliminary data.</text>
</comment>
<gene>
    <name evidence="2" type="ORF">BS411_22395</name>
</gene>
<dbReference type="AlphaFoldDB" id="A0A2T7AUG6"/>
<evidence type="ECO:0000256" key="1">
    <source>
        <dbReference type="SAM" id="SignalP"/>
    </source>
</evidence>